<protein>
    <submittedName>
        <fullName evidence="7">Lysine transporter LysE</fullName>
    </submittedName>
</protein>
<keyword evidence="3 6" id="KW-0812">Transmembrane</keyword>
<evidence type="ECO:0000256" key="3">
    <source>
        <dbReference type="ARBA" id="ARBA00022692"/>
    </source>
</evidence>
<dbReference type="InterPro" id="IPR001123">
    <property type="entry name" value="LeuE-type"/>
</dbReference>
<keyword evidence="4 6" id="KW-1133">Transmembrane helix</keyword>
<dbReference type="Proteomes" id="UP000217994">
    <property type="component" value="Unassembled WGS sequence"/>
</dbReference>
<feature type="transmembrane region" description="Helical" evidence="6">
    <location>
        <begin position="183"/>
        <end position="205"/>
    </location>
</feature>
<comment type="subcellular location">
    <subcellularLocation>
        <location evidence="1">Cell membrane</location>
        <topology evidence="1">Multi-pass membrane protein</topology>
    </subcellularLocation>
</comment>
<reference evidence="7 8" key="1">
    <citation type="submission" date="2017-01" db="EMBL/GenBank/DDBJ databases">
        <title>Whole-Genome Shotgun Sequencing of Two beta-Proteobacterial Species in Search of the Bulgecin Biosynthetic Cluster.</title>
        <authorList>
            <person name="Horsman M.E."/>
            <person name="Marous D.R."/>
            <person name="Li R."/>
            <person name="Oliver R.A."/>
            <person name="Byun B."/>
            <person name="Emrich S.J."/>
            <person name="Boggess B."/>
            <person name="Townsend C.A."/>
            <person name="Mobashery S."/>
        </authorList>
    </citation>
    <scope>NUCLEOTIDE SEQUENCE [LARGE SCALE GENOMIC DNA]</scope>
    <source>
        <strain evidence="7 8">ATCC 31433</strain>
    </source>
</reference>
<evidence type="ECO:0000256" key="1">
    <source>
        <dbReference type="ARBA" id="ARBA00004651"/>
    </source>
</evidence>
<feature type="transmembrane region" description="Helical" evidence="6">
    <location>
        <begin position="150"/>
        <end position="171"/>
    </location>
</feature>
<keyword evidence="2" id="KW-1003">Cell membrane</keyword>
<keyword evidence="5 6" id="KW-0472">Membrane</keyword>
<gene>
    <name evidence="7" type="ORF">BZL54_22410</name>
</gene>
<evidence type="ECO:0000256" key="4">
    <source>
        <dbReference type="ARBA" id="ARBA00022989"/>
    </source>
</evidence>
<dbReference type="PANTHER" id="PTHR30086:SF20">
    <property type="entry name" value="ARGININE EXPORTER PROTEIN ARGO-RELATED"/>
    <property type="match status" value="1"/>
</dbReference>
<feature type="transmembrane region" description="Helical" evidence="6">
    <location>
        <begin position="6"/>
        <end position="28"/>
    </location>
</feature>
<name>A0A2A4F8N5_9BURK</name>
<dbReference type="GO" id="GO:0015171">
    <property type="term" value="F:amino acid transmembrane transporter activity"/>
    <property type="evidence" value="ECO:0007669"/>
    <property type="project" value="TreeGrafter"/>
</dbReference>
<feature type="transmembrane region" description="Helical" evidence="6">
    <location>
        <begin position="40"/>
        <end position="65"/>
    </location>
</feature>
<dbReference type="GO" id="GO:0005886">
    <property type="term" value="C:plasma membrane"/>
    <property type="evidence" value="ECO:0007669"/>
    <property type="project" value="UniProtKB-SubCell"/>
</dbReference>
<dbReference type="PIRSF" id="PIRSF006324">
    <property type="entry name" value="LeuE"/>
    <property type="match status" value="1"/>
</dbReference>
<evidence type="ECO:0000256" key="2">
    <source>
        <dbReference type="ARBA" id="ARBA00022475"/>
    </source>
</evidence>
<accession>A0A2A4F8N5</accession>
<evidence type="ECO:0000256" key="6">
    <source>
        <dbReference type="SAM" id="Phobius"/>
    </source>
</evidence>
<sequence>MDSTTLLLYVVAVSAVTITPGPTMLLALNNGATRGLRVAAYGIAGAALSDLILIGAVGCGLGAILQASEQLFAAVKWVGAAYLLYLAWALWRAPAMLAQPDITETIAASDGWSAFRRSLLVALSNPKGLLFFSAFLPQFIQARAAVTPQYITLAITTALIDIALMSVYAVGGHHAMRVLSGKALQWLNRGCAGMLAGLAVALSLYRRGAGS</sequence>
<proteinExistence type="predicted"/>
<dbReference type="Pfam" id="PF01810">
    <property type="entry name" value="LysE"/>
    <property type="match status" value="1"/>
</dbReference>
<organism evidence="7 8">
    <name type="scientific">Burkholderia ubonensis subsp. mesacidophila</name>
    <dbReference type="NCBI Taxonomy" id="265293"/>
    <lineage>
        <taxon>Bacteria</taxon>
        <taxon>Pseudomonadati</taxon>
        <taxon>Pseudomonadota</taxon>
        <taxon>Betaproteobacteria</taxon>
        <taxon>Burkholderiales</taxon>
        <taxon>Burkholderiaceae</taxon>
        <taxon>Burkholderia</taxon>
        <taxon>Burkholderia cepacia complex</taxon>
    </lineage>
</organism>
<dbReference type="AlphaFoldDB" id="A0A2A4F8N5"/>
<evidence type="ECO:0000313" key="7">
    <source>
        <dbReference type="EMBL" id="PCE30203.1"/>
    </source>
</evidence>
<feature type="transmembrane region" description="Helical" evidence="6">
    <location>
        <begin position="71"/>
        <end position="91"/>
    </location>
</feature>
<evidence type="ECO:0000256" key="5">
    <source>
        <dbReference type="ARBA" id="ARBA00023136"/>
    </source>
</evidence>
<comment type="caution">
    <text evidence="7">The sequence shown here is derived from an EMBL/GenBank/DDBJ whole genome shotgun (WGS) entry which is preliminary data.</text>
</comment>
<dbReference type="PANTHER" id="PTHR30086">
    <property type="entry name" value="ARGININE EXPORTER PROTEIN ARGO"/>
    <property type="match status" value="1"/>
</dbReference>
<dbReference type="GeneID" id="69001418"/>
<evidence type="ECO:0000313" key="8">
    <source>
        <dbReference type="Proteomes" id="UP000217994"/>
    </source>
</evidence>
<dbReference type="RefSeq" id="WP_084907072.1">
    <property type="nucleotide sequence ID" value="NZ_CP020738.1"/>
</dbReference>
<dbReference type="EMBL" id="MTZU01000069">
    <property type="protein sequence ID" value="PCE30203.1"/>
    <property type="molecule type" value="Genomic_DNA"/>
</dbReference>